<dbReference type="AlphaFoldDB" id="A0AAX0I127"/>
<gene>
    <name evidence="1" type="ORF">BIY41_14310</name>
</gene>
<accession>A0AAX0I127</accession>
<reference evidence="1 2" key="1">
    <citation type="submission" date="2016-09" db="EMBL/GenBank/DDBJ databases">
        <authorList>
            <person name="Wen S.-F."/>
            <person name="Lo A.-C."/>
            <person name="Lin C.-J."/>
            <person name="Tseng T.-T."/>
        </authorList>
    </citation>
    <scope>NUCLEOTIDE SEQUENCE [LARGE SCALE GENOMIC DNA]</scope>
    <source>
        <strain evidence="1 2">12609</strain>
    </source>
</reference>
<evidence type="ECO:0000313" key="1">
    <source>
        <dbReference type="EMBL" id="OEY90183.1"/>
    </source>
</evidence>
<proteinExistence type="predicted"/>
<evidence type="ECO:0000313" key="2">
    <source>
        <dbReference type="Proteomes" id="UP000175852"/>
    </source>
</evidence>
<sequence>MQAFDAFYQFFTGVLAITSGPSPAQRRLSCIWIVGDVVDKRFGTVNHGLPGGLYDISAGQVDS</sequence>
<protein>
    <submittedName>
        <fullName evidence="1">Uncharacterized protein</fullName>
    </submittedName>
</protein>
<organism evidence="1 2">
    <name type="scientific">Xanthomonas campestris pv. glycines</name>
    <dbReference type="NCBI Taxonomy" id="473421"/>
    <lineage>
        <taxon>Bacteria</taxon>
        <taxon>Pseudomonadati</taxon>
        <taxon>Pseudomonadota</taxon>
        <taxon>Gammaproteobacteria</taxon>
        <taxon>Lysobacterales</taxon>
        <taxon>Lysobacteraceae</taxon>
        <taxon>Xanthomonas</taxon>
    </lineage>
</organism>
<dbReference type="Proteomes" id="UP000175852">
    <property type="component" value="Unassembled WGS sequence"/>
</dbReference>
<dbReference type="EMBL" id="MKCQ01000007">
    <property type="protein sequence ID" value="OEY90183.1"/>
    <property type="molecule type" value="Genomic_DNA"/>
</dbReference>
<comment type="caution">
    <text evidence="1">The sequence shown here is derived from an EMBL/GenBank/DDBJ whole genome shotgun (WGS) entry which is preliminary data.</text>
</comment>
<name>A0AAX0I127_XANCG</name>